<evidence type="ECO:0000313" key="2">
    <source>
        <dbReference type="EMBL" id="CUU25214.1"/>
    </source>
</evidence>
<dbReference type="PATRIC" id="fig|1619313.3.peg.3098"/>
<evidence type="ECO:0000259" key="1">
    <source>
        <dbReference type="PROSITE" id="PS50943"/>
    </source>
</evidence>
<dbReference type="AlphaFoldDB" id="A0A0U5L441"/>
<name>A0A0U5L441_9GAMM</name>
<dbReference type="Proteomes" id="UP000059419">
    <property type="component" value="Chromosome 1"/>
</dbReference>
<dbReference type="STRING" id="1619313.EM595_2983"/>
<proteinExistence type="predicted"/>
<evidence type="ECO:0000313" key="3">
    <source>
        <dbReference type="Proteomes" id="UP000059419"/>
    </source>
</evidence>
<dbReference type="Gene3D" id="1.10.260.40">
    <property type="entry name" value="lambda repressor-like DNA-binding domains"/>
    <property type="match status" value="1"/>
</dbReference>
<dbReference type="PROSITE" id="PS50943">
    <property type="entry name" value="HTH_CROC1"/>
    <property type="match status" value="1"/>
</dbReference>
<dbReference type="GO" id="GO:0003677">
    <property type="term" value="F:DNA binding"/>
    <property type="evidence" value="ECO:0007669"/>
    <property type="project" value="InterPro"/>
</dbReference>
<protein>
    <recommendedName>
        <fullName evidence="1">HTH cro/C1-type domain-containing protein</fullName>
    </recommendedName>
</protein>
<accession>A0A0U5L441</accession>
<dbReference type="InterPro" id="IPR001387">
    <property type="entry name" value="Cro/C1-type_HTH"/>
</dbReference>
<sequence length="95" mass="10486">MKTETNAMPEGKMLIQDMAEAMLLQPGLQKLREELHLSQKNVAEGMGISQPAVAQIEQRGNEIKLDTLKRYVEALGGKLSITVELPDGSGRIFHL</sequence>
<dbReference type="SUPFAM" id="SSF47413">
    <property type="entry name" value="lambda repressor-like DNA-binding domains"/>
    <property type="match status" value="1"/>
</dbReference>
<dbReference type="KEGG" id="ege:EM595_2983"/>
<dbReference type="EMBL" id="LN907827">
    <property type="protein sequence ID" value="CUU25214.1"/>
    <property type="molecule type" value="Genomic_DNA"/>
</dbReference>
<dbReference type="SMART" id="SM00530">
    <property type="entry name" value="HTH_XRE"/>
    <property type="match status" value="1"/>
</dbReference>
<dbReference type="OrthoDB" id="129597at2"/>
<organism evidence="2 3">
    <name type="scientific">Duffyella gerundensis</name>
    <dbReference type="NCBI Taxonomy" id="1619313"/>
    <lineage>
        <taxon>Bacteria</taxon>
        <taxon>Pseudomonadati</taxon>
        <taxon>Pseudomonadota</taxon>
        <taxon>Gammaproteobacteria</taxon>
        <taxon>Enterobacterales</taxon>
        <taxon>Erwiniaceae</taxon>
        <taxon>Duffyella</taxon>
    </lineage>
</organism>
<dbReference type="Pfam" id="PF01381">
    <property type="entry name" value="HTH_3"/>
    <property type="match status" value="1"/>
</dbReference>
<keyword evidence="3" id="KW-1185">Reference proteome</keyword>
<feature type="domain" description="HTH cro/C1-type" evidence="1">
    <location>
        <begin position="28"/>
        <end position="85"/>
    </location>
</feature>
<dbReference type="CDD" id="cd00093">
    <property type="entry name" value="HTH_XRE"/>
    <property type="match status" value="1"/>
</dbReference>
<reference evidence="3" key="1">
    <citation type="submission" date="2015-11" db="EMBL/GenBank/DDBJ databases">
        <authorList>
            <person name="Blom J."/>
        </authorList>
    </citation>
    <scope>NUCLEOTIDE SEQUENCE [LARGE SCALE GENOMIC DNA]</scope>
</reference>
<gene>
    <name evidence="2" type="ORF">EM595_2983</name>
</gene>
<dbReference type="InterPro" id="IPR010982">
    <property type="entry name" value="Lambda_DNA-bd_dom_sf"/>
</dbReference>